<dbReference type="EMBL" id="FNPH01000004">
    <property type="protein sequence ID" value="SDY89439.1"/>
    <property type="molecule type" value="Genomic_DNA"/>
</dbReference>
<keyword evidence="1" id="KW-0812">Transmembrane</keyword>
<keyword evidence="1" id="KW-0472">Membrane</keyword>
<dbReference type="InterPro" id="IPR046198">
    <property type="entry name" value="DUF6230"/>
</dbReference>
<keyword evidence="3" id="KW-1185">Reference proteome</keyword>
<evidence type="ECO:0000313" key="2">
    <source>
        <dbReference type="EMBL" id="SDY89439.1"/>
    </source>
</evidence>
<protein>
    <recommendedName>
        <fullName evidence="4">Cholesterol esterase</fullName>
    </recommendedName>
</protein>
<accession>A0A1H3NMJ9</accession>
<keyword evidence="1" id="KW-1133">Transmembrane helix</keyword>
<proteinExistence type="predicted"/>
<dbReference type="Pfam" id="PF19741">
    <property type="entry name" value="DUF6230"/>
    <property type="match status" value="1"/>
</dbReference>
<sequence length="211" mass="21954">MPSDTAHESASPPPDEGRVRWRRFSAMILGAGAISAGLVALTAQGVLAAQFSISGMPFTVTADRLTGTGFEQFATIDHMVPNSPNEGDTGGQVVVIVSAINRAELTNLCQSIDLGGMHLKITAGNAGRPVAARQLVVDSDQIAGDAAFDNIDIGQDASTVDKVPGVRGNPGVFAQQADTVTINDLRQNNYATTAAQFSLPHLRMSFSATGC</sequence>
<reference evidence="3" key="1">
    <citation type="submission" date="2016-10" db="EMBL/GenBank/DDBJ databases">
        <authorList>
            <person name="Varghese N."/>
            <person name="Submissions S."/>
        </authorList>
    </citation>
    <scope>NUCLEOTIDE SEQUENCE [LARGE SCALE GENOMIC DNA]</scope>
    <source>
        <strain evidence="3">DSM 45245</strain>
    </source>
</reference>
<evidence type="ECO:0000256" key="1">
    <source>
        <dbReference type="SAM" id="Phobius"/>
    </source>
</evidence>
<gene>
    <name evidence="2" type="ORF">SAMN05444365_10438</name>
</gene>
<dbReference type="OrthoDB" id="3869662at2"/>
<organism evidence="2 3">
    <name type="scientific">Micromonospora pattaloongensis</name>
    <dbReference type="NCBI Taxonomy" id="405436"/>
    <lineage>
        <taxon>Bacteria</taxon>
        <taxon>Bacillati</taxon>
        <taxon>Actinomycetota</taxon>
        <taxon>Actinomycetes</taxon>
        <taxon>Micromonosporales</taxon>
        <taxon>Micromonosporaceae</taxon>
        <taxon>Micromonospora</taxon>
    </lineage>
</organism>
<evidence type="ECO:0000313" key="3">
    <source>
        <dbReference type="Proteomes" id="UP000242415"/>
    </source>
</evidence>
<name>A0A1H3NMJ9_9ACTN</name>
<dbReference type="RefSeq" id="WP_091555938.1">
    <property type="nucleotide sequence ID" value="NZ_FNPH01000004.1"/>
</dbReference>
<dbReference type="STRING" id="405436.SAMN05444365_10438"/>
<dbReference type="Proteomes" id="UP000242415">
    <property type="component" value="Unassembled WGS sequence"/>
</dbReference>
<dbReference type="AlphaFoldDB" id="A0A1H3NMJ9"/>
<feature type="transmembrane region" description="Helical" evidence="1">
    <location>
        <begin position="26"/>
        <end position="47"/>
    </location>
</feature>
<evidence type="ECO:0008006" key="4">
    <source>
        <dbReference type="Google" id="ProtNLM"/>
    </source>
</evidence>